<dbReference type="Proteomes" id="UP001209878">
    <property type="component" value="Unassembled WGS sequence"/>
</dbReference>
<evidence type="ECO:0000256" key="7">
    <source>
        <dbReference type="ARBA" id="ARBA00023053"/>
    </source>
</evidence>
<keyword evidence="3" id="KW-0813">Transport</keyword>
<evidence type="ECO:0000313" key="12">
    <source>
        <dbReference type="EMBL" id="KAK2190149.1"/>
    </source>
</evidence>
<feature type="transmembrane region" description="Helical" evidence="11">
    <location>
        <begin position="48"/>
        <end position="67"/>
    </location>
</feature>
<keyword evidence="7" id="KW-0915">Sodium</keyword>
<keyword evidence="10" id="KW-0739">Sodium transport</keyword>
<evidence type="ECO:0008006" key="14">
    <source>
        <dbReference type="Google" id="ProtNLM"/>
    </source>
</evidence>
<evidence type="ECO:0000256" key="6">
    <source>
        <dbReference type="ARBA" id="ARBA00022989"/>
    </source>
</evidence>
<name>A0AAD9UHY3_RIDPI</name>
<comment type="similarity">
    <text evidence="2">Belongs to the sodium:solute symporter (SSF) (TC 2.A.21) family.</text>
</comment>
<feature type="transmembrane region" description="Helical" evidence="11">
    <location>
        <begin position="73"/>
        <end position="94"/>
    </location>
</feature>
<proteinExistence type="inferred from homology"/>
<comment type="subcellular location">
    <subcellularLocation>
        <location evidence="1">Cell membrane</location>
        <topology evidence="1">Multi-pass membrane protein</topology>
    </subcellularLocation>
</comment>
<evidence type="ECO:0000256" key="5">
    <source>
        <dbReference type="ARBA" id="ARBA00022692"/>
    </source>
</evidence>
<dbReference type="PANTHER" id="PTHR42985:SF40">
    <property type="entry name" value="LD47995P-RELATED"/>
    <property type="match status" value="1"/>
</dbReference>
<organism evidence="12 13">
    <name type="scientific">Ridgeia piscesae</name>
    <name type="common">Tubeworm</name>
    <dbReference type="NCBI Taxonomy" id="27915"/>
    <lineage>
        <taxon>Eukaryota</taxon>
        <taxon>Metazoa</taxon>
        <taxon>Spiralia</taxon>
        <taxon>Lophotrochozoa</taxon>
        <taxon>Annelida</taxon>
        <taxon>Polychaeta</taxon>
        <taxon>Sedentaria</taxon>
        <taxon>Canalipalpata</taxon>
        <taxon>Sabellida</taxon>
        <taxon>Siboglinidae</taxon>
        <taxon>Ridgeia</taxon>
    </lineage>
</organism>
<keyword evidence="5 11" id="KW-0812">Transmembrane</keyword>
<dbReference type="InterPro" id="IPR038377">
    <property type="entry name" value="Na/Glc_symporter_sf"/>
</dbReference>
<evidence type="ECO:0000256" key="4">
    <source>
        <dbReference type="ARBA" id="ARBA00022475"/>
    </source>
</evidence>
<accession>A0AAD9UHY3</accession>
<feature type="transmembrane region" description="Helical" evidence="11">
    <location>
        <begin position="101"/>
        <end position="122"/>
    </location>
</feature>
<feature type="transmembrane region" description="Helical" evidence="11">
    <location>
        <begin position="6"/>
        <end position="28"/>
    </location>
</feature>
<keyword evidence="6 11" id="KW-1133">Transmembrane helix</keyword>
<sequence length="142" mass="15253">MASLHWVDYALFAAFVAVSLGIGLYHALIGKGQATTQTFIMANRNLRVGPTAISLLASYVSAIAVLGMPAETFMFGTELWLGFTISFSCALLAVERVAIPWLYPLNLTSVFQVLYMGIAMYAPSAALEEFVPSSGLMFSSSP</sequence>
<dbReference type="InterPro" id="IPR051163">
    <property type="entry name" value="Sodium:Solute_Symporter_SSF"/>
</dbReference>
<dbReference type="PANTHER" id="PTHR42985">
    <property type="entry name" value="SODIUM-COUPLED MONOCARBOXYLATE TRANSPORTER"/>
    <property type="match status" value="1"/>
</dbReference>
<dbReference type="InterPro" id="IPR001734">
    <property type="entry name" value="Na/solute_symporter"/>
</dbReference>
<dbReference type="GO" id="GO:0005886">
    <property type="term" value="C:plasma membrane"/>
    <property type="evidence" value="ECO:0007669"/>
    <property type="project" value="UniProtKB-SubCell"/>
</dbReference>
<keyword evidence="13" id="KW-1185">Reference proteome</keyword>
<dbReference type="PROSITE" id="PS50283">
    <property type="entry name" value="NA_SOLUT_SYMP_3"/>
    <property type="match status" value="1"/>
</dbReference>
<keyword evidence="9 11" id="KW-0472">Membrane</keyword>
<dbReference type="GO" id="GO:0015293">
    <property type="term" value="F:symporter activity"/>
    <property type="evidence" value="ECO:0007669"/>
    <property type="project" value="TreeGrafter"/>
</dbReference>
<keyword evidence="8" id="KW-0406">Ion transport</keyword>
<evidence type="ECO:0000256" key="1">
    <source>
        <dbReference type="ARBA" id="ARBA00004651"/>
    </source>
</evidence>
<protein>
    <recommendedName>
        <fullName evidence="14">Sodium-dependent multivitamin transporter</fullName>
    </recommendedName>
</protein>
<evidence type="ECO:0000256" key="2">
    <source>
        <dbReference type="ARBA" id="ARBA00006434"/>
    </source>
</evidence>
<dbReference type="AlphaFoldDB" id="A0AAD9UHY3"/>
<evidence type="ECO:0000256" key="9">
    <source>
        <dbReference type="ARBA" id="ARBA00023136"/>
    </source>
</evidence>
<dbReference type="EMBL" id="JAODUO010000087">
    <property type="protein sequence ID" value="KAK2190149.1"/>
    <property type="molecule type" value="Genomic_DNA"/>
</dbReference>
<reference evidence="12" key="1">
    <citation type="journal article" date="2023" name="Mol. Biol. Evol.">
        <title>Third-Generation Sequencing Reveals the Adaptive Role of the Epigenome in Three Deep-Sea Polychaetes.</title>
        <authorList>
            <person name="Perez M."/>
            <person name="Aroh O."/>
            <person name="Sun Y."/>
            <person name="Lan Y."/>
            <person name="Juniper S.K."/>
            <person name="Young C.R."/>
            <person name="Angers B."/>
            <person name="Qian P.Y."/>
        </authorList>
    </citation>
    <scope>NUCLEOTIDE SEQUENCE</scope>
    <source>
        <strain evidence="12">R07B-5</strain>
    </source>
</reference>
<evidence type="ECO:0000256" key="8">
    <source>
        <dbReference type="ARBA" id="ARBA00023065"/>
    </source>
</evidence>
<dbReference type="Gene3D" id="1.20.1730.10">
    <property type="entry name" value="Sodium/glucose cotransporter"/>
    <property type="match status" value="1"/>
</dbReference>
<gene>
    <name evidence="12" type="ORF">NP493_86g04013</name>
</gene>
<evidence type="ECO:0000256" key="3">
    <source>
        <dbReference type="ARBA" id="ARBA00022448"/>
    </source>
</evidence>
<keyword evidence="4" id="KW-1003">Cell membrane</keyword>
<comment type="caution">
    <text evidence="12">The sequence shown here is derived from an EMBL/GenBank/DDBJ whole genome shotgun (WGS) entry which is preliminary data.</text>
</comment>
<dbReference type="GO" id="GO:0006814">
    <property type="term" value="P:sodium ion transport"/>
    <property type="evidence" value="ECO:0007669"/>
    <property type="project" value="UniProtKB-KW"/>
</dbReference>
<evidence type="ECO:0000256" key="10">
    <source>
        <dbReference type="ARBA" id="ARBA00023201"/>
    </source>
</evidence>
<evidence type="ECO:0000313" key="13">
    <source>
        <dbReference type="Proteomes" id="UP001209878"/>
    </source>
</evidence>
<evidence type="ECO:0000256" key="11">
    <source>
        <dbReference type="SAM" id="Phobius"/>
    </source>
</evidence>